<comment type="pathway">
    <text evidence="2 9">Amino-acid biosynthesis; L-histidine biosynthesis; L-histidine from 5-phospho-alpha-D-ribose 1-diphosphate: step 1/9.</text>
</comment>
<accession>A0A420W5W8</accession>
<evidence type="ECO:0000313" key="12">
    <source>
        <dbReference type="EMBL" id="RKQ60559.1"/>
    </source>
</evidence>
<evidence type="ECO:0000256" key="6">
    <source>
        <dbReference type="ARBA" id="ARBA00020397"/>
    </source>
</evidence>
<keyword evidence="7 9" id="KW-0963">Cytoplasm</keyword>
<evidence type="ECO:0000313" key="13">
    <source>
        <dbReference type="Proteomes" id="UP000280881"/>
    </source>
</evidence>
<keyword evidence="9" id="KW-0028">Amino-acid biosynthesis</keyword>
<organism evidence="12 13">
    <name type="scientific">Thermovibrio guaymasensis</name>
    <dbReference type="NCBI Taxonomy" id="240167"/>
    <lineage>
        <taxon>Bacteria</taxon>
        <taxon>Pseudomonadati</taxon>
        <taxon>Aquificota</taxon>
        <taxon>Aquificia</taxon>
        <taxon>Desulfurobacteriales</taxon>
        <taxon>Desulfurobacteriaceae</taxon>
        <taxon>Thermovibrio</taxon>
    </lineage>
</organism>
<dbReference type="GO" id="GO:0004821">
    <property type="term" value="F:histidine-tRNA ligase activity"/>
    <property type="evidence" value="ECO:0007669"/>
    <property type="project" value="TreeGrafter"/>
</dbReference>
<dbReference type="UniPathway" id="UPA00031">
    <property type="reaction ID" value="UER00006"/>
</dbReference>
<dbReference type="Pfam" id="PF13393">
    <property type="entry name" value="tRNA-synt_His"/>
    <property type="match status" value="1"/>
</dbReference>
<dbReference type="NCBIfam" id="TIGR00443">
    <property type="entry name" value="hisZ_biosyn_reg"/>
    <property type="match status" value="1"/>
</dbReference>
<comment type="similarity">
    <text evidence="3 9">Belongs to the class-II aminoacyl-tRNA synthetase family. HisZ subfamily.</text>
</comment>
<dbReference type="InterPro" id="IPR006195">
    <property type="entry name" value="aa-tRNA-synth_II"/>
</dbReference>
<dbReference type="InterPro" id="IPR004516">
    <property type="entry name" value="HisRS/HisZ"/>
</dbReference>
<protein>
    <recommendedName>
        <fullName evidence="6 9">ATP phosphoribosyltransferase regulatory subunit</fullName>
    </recommendedName>
</protein>
<feature type="binding site" evidence="10">
    <location>
        <begin position="79"/>
        <end position="81"/>
    </location>
    <ligand>
        <name>L-histidine</name>
        <dbReference type="ChEBI" id="CHEBI:57595"/>
    </ligand>
</feature>
<evidence type="ECO:0000256" key="5">
    <source>
        <dbReference type="ARBA" id="ARBA00011738"/>
    </source>
</evidence>
<dbReference type="GO" id="GO:0016757">
    <property type="term" value="F:glycosyltransferase activity"/>
    <property type="evidence" value="ECO:0007669"/>
    <property type="project" value="UniProtKB-KW"/>
</dbReference>
<dbReference type="PIRSF" id="PIRSF001549">
    <property type="entry name" value="His-tRNA_synth"/>
    <property type="match status" value="1"/>
</dbReference>
<keyword evidence="12" id="KW-0808">Transferase</keyword>
<evidence type="ECO:0000256" key="8">
    <source>
        <dbReference type="ARBA" id="ARBA00025246"/>
    </source>
</evidence>
<evidence type="ECO:0000256" key="2">
    <source>
        <dbReference type="ARBA" id="ARBA00004667"/>
    </source>
</evidence>
<dbReference type="PANTHER" id="PTHR43707:SF1">
    <property type="entry name" value="HISTIDINE--TRNA LIGASE, MITOCHONDRIAL-RELATED"/>
    <property type="match status" value="1"/>
</dbReference>
<feature type="binding site" evidence="10">
    <location>
        <position position="109"/>
    </location>
    <ligand>
        <name>L-histidine</name>
        <dbReference type="ChEBI" id="CHEBI:57595"/>
    </ligand>
</feature>
<feature type="binding site" evidence="10">
    <location>
        <position position="264"/>
    </location>
    <ligand>
        <name>L-histidine</name>
        <dbReference type="ChEBI" id="CHEBI:57595"/>
    </ligand>
</feature>
<dbReference type="PROSITE" id="PS50862">
    <property type="entry name" value="AA_TRNA_LIGASE_II"/>
    <property type="match status" value="1"/>
</dbReference>
<dbReference type="EMBL" id="RBIE01000003">
    <property type="protein sequence ID" value="RKQ60559.1"/>
    <property type="molecule type" value="Genomic_DNA"/>
</dbReference>
<evidence type="ECO:0000256" key="7">
    <source>
        <dbReference type="ARBA" id="ARBA00022490"/>
    </source>
</evidence>
<comment type="subunit">
    <text evidence="5">Homodimer.</text>
</comment>
<dbReference type="InterPro" id="IPR041715">
    <property type="entry name" value="HisRS-like_core"/>
</dbReference>
<keyword evidence="13" id="KW-1185">Reference proteome</keyword>
<evidence type="ECO:0000256" key="9">
    <source>
        <dbReference type="HAMAP-Rule" id="MF_00125"/>
    </source>
</evidence>
<dbReference type="HAMAP" id="MF_00125">
    <property type="entry name" value="HisZ"/>
    <property type="match status" value="1"/>
</dbReference>
<evidence type="ECO:0000256" key="1">
    <source>
        <dbReference type="ARBA" id="ARBA00004496"/>
    </source>
</evidence>
<dbReference type="Gene3D" id="3.30.930.10">
    <property type="entry name" value="Bira Bifunctional Protein, Domain 2"/>
    <property type="match status" value="1"/>
</dbReference>
<comment type="function">
    <text evidence="8 9">Required for the first step of histidine biosynthesis. May allow the feedback regulation of ATP phosphoribosyltransferase activity by histidine.</text>
</comment>
<dbReference type="PANTHER" id="PTHR43707">
    <property type="entry name" value="HISTIDYL-TRNA SYNTHETASE"/>
    <property type="match status" value="1"/>
</dbReference>
<feature type="binding site" evidence="10">
    <location>
        <position position="123"/>
    </location>
    <ligand>
        <name>L-histidine</name>
        <dbReference type="ChEBI" id="CHEBI:57595"/>
    </ligand>
</feature>
<keyword evidence="12" id="KW-0328">Glycosyltransferase</keyword>
<dbReference type="SUPFAM" id="SSF55681">
    <property type="entry name" value="Class II aaRS and biotin synthetases"/>
    <property type="match status" value="1"/>
</dbReference>
<evidence type="ECO:0000256" key="10">
    <source>
        <dbReference type="PIRSR" id="PIRSR001549-1"/>
    </source>
</evidence>
<evidence type="ECO:0000256" key="4">
    <source>
        <dbReference type="ARBA" id="ARBA00011496"/>
    </source>
</evidence>
<evidence type="ECO:0000256" key="3">
    <source>
        <dbReference type="ARBA" id="ARBA00005539"/>
    </source>
</evidence>
<comment type="caution">
    <text evidence="12">The sequence shown here is derived from an EMBL/GenBank/DDBJ whole genome shotgun (WGS) entry which is preliminary data.</text>
</comment>
<dbReference type="InterPro" id="IPR004517">
    <property type="entry name" value="HisZ"/>
</dbReference>
<dbReference type="Proteomes" id="UP000280881">
    <property type="component" value="Unassembled WGS sequence"/>
</dbReference>
<name>A0A420W5W8_9BACT</name>
<dbReference type="RefSeq" id="WP_121171409.1">
    <property type="nucleotide sequence ID" value="NZ_RBIE01000003.1"/>
</dbReference>
<feature type="binding site" evidence="10">
    <location>
        <position position="119"/>
    </location>
    <ligand>
        <name>L-histidine</name>
        <dbReference type="ChEBI" id="CHEBI:57595"/>
    </ligand>
</feature>
<proteinExistence type="inferred from homology"/>
<dbReference type="OrthoDB" id="9800814at2"/>
<evidence type="ECO:0000259" key="11">
    <source>
        <dbReference type="PROSITE" id="PS50862"/>
    </source>
</evidence>
<comment type="subcellular location">
    <subcellularLocation>
        <location evidence="1 9">Cytoplasm</location>
    </subcellularLocation>
</comment>
<dbReference type="GO" id="GO:0000105">
    <property type="term" value="P:L-histidine biosynthetic process"/>
    <property type="evidence" value="ECO:0007669"/>
    <property type="project" value="UniProtKB-UniRule"/>
</dbReference>
<dbReference type="GO" id="GO:0006427">
    <property type="term" value="P:histidyl-tRNA aminoacylation"/>
    <property type="evidence" value="ECO:0007669"/>
    <property type="project" value="TreeGrafter"/>
</dbReference>
<feature type="domain" description="Aminoacyl-transfer RNA synthetases class-II family profile" evidence="11">
    <location>
        <begin position="1"/>
        <end position="355"/>
    </location>
</feature>
<dbReference type="InterPro" id="IPR045864">
    <property type="entry name" value="aa-tRNA-synth_II/BPL/LPL"/>
</dbReference>
<dbReference type="CDD" id="cd00773">
    <property type="entry name" value="HisRS-like_core"/>
    <property type="match status" value="1"/>
</dbReference>
<dbReference type="GO" id="GO:0005737">
    <property type="term" value="C:cytoplasm"/>
    <property type="evidence" value="ECO:0007669"/>
    <property type="project" value="UniProtKB-SubCell"/>
</dbReference>
<gene>
    <name evidence="9" type="primary">hisZ</name>
    <name evidence="12" type="ORF">C7457_1381</name>
</gene>
<keyword evidence="9" id="KW-0368">Histidine biosynthesis</keyword>
<reference evidence="12 13" key="1">
    <citation type="submission" date="2018-10" db="EMBL/GenBank/DDBJ databases">
        <title>Genomic Encyclopedia of Type Strains, Phase IV (KMG-IV): sequencing the most valuable type-strain genomes for metagenomic binning, comparative biology and taxonomic classification.</title>
        <authorList>
            <person name="Goeker M."/>
        </authorList>
    </citation>
    <scope>NUCLEOTIDE SEQUENCE [LARGE SCALE GENOMIC DNA]</scope>
    <source>
        <strain evidence="12 13">DSM 15521</strain>
    </source>
</reference>
<sequence length="421" mass="48588">MRLTEIPQGFRTLLPKEVRQREELFKKLTKVVELWGYEPLLPPTIEFLEVFKAVDEKLEEISFKLVDRKTGRLMAVRPDFTPQVSRVVASSFKDEDPPFRFYYWGKIFRDAGNEREISQLGIELLGVDEVEADAEVIGVVANGLSELGIKSFQIDIGHGLFLEGALRELEIEGEEKEELVEILRHKDFSGIDLFSQKLKLTGEKREKLFNLLELYGKEEVLERAKALFKNPLSQRAISELSSVYKILKSYGFEEKVIFDLSEKRGMGYHTGITYEVFHPLLSSPLGIGGRYDQLLKKFGRELPATGIALNLDSLMELLEKKRVSLSREEKDFYIIDLKKELHVAYHLAKELRELGYSVARDILKRDYRKSVEVAFSKGYRFVVVLNREESPVNVLFTSPENFVDLGEEPLKRILELVRNFN</sequence>
<dbReference type="AlphaFoldDB" id="A0A420W5W8"/>
<comment type="miscellaneous">
    <text evidence="9">This function is generally fulfilled by the C-terminal part of HisG, which is missing in some bacteria such as this one.</text>
</comment>
<comment type="subunit">
    <text evidence="4 9">Heteromultimer composed of HisG and HisZ subunits.</text>
</comment>